<evidence type="ECO:0000313" key="2">
    <source>
        <dbReference type="EMBL" id="SUD48521.1"/>
    </source>
</evidence>
<evidence type="ECO:0000313" key="3">
    <source>
        <dbReference type="Proteomes" id="UP000255467"/>
    </source>
</evidence>
<name>A0A379JJT1_9NOCA</name>
<proteinExistence type="predicted"/>
<accession>A0A379JJT1</accession>
<dbReference type="InterPro" id="IPR036457">
    <property type="entry name" value="PPM-type-like_dom_sf"/>
</dbReference>
<dbReference type="Proteomes" id="UP000255467">
    <property type="component" value="Unassembled WGS sequence"/>
</dbReference>
<dbReference type="Pfam" id="PF13672">
    <property type="entry name" value="PP2C_2"/>
    <property type="match status" value="1"/>
</dbReference>
<evidence type="ECO:0000259" key="1">
    <source>
        <dbReference type="Pfam" id="PF13672"/>
    </source>
</evidence>
<dbReference type="SUPFAM" id="SSF81606">
    <property type="entry name" value="PP2C-like"/>
    <property type="match status" value="1"/>
</dbReference>
<dbReference type="AlphaFoldDB" id="A0A379JJT1"/>
<protein>
    <recommendedName>
        <fullName evidence="1">PPM-type phosphatase domain-containing protein</fullName>
    </recommendedName>
</protein>
<dbReference type="EMBL" id="UGRY01000005">
    <property type="protein sequence ID" value="SUD48521.1"/>
    <property type="molecule type" value="Genomic_DNA"/>
</dbReference>
<dbReference type="STRING" id="1406858.GCA_000710895_04525"/>
<feature type="domain" description="PPM-type phosphatase" evidence="1">
    <location>
        <begin position="66"/>
        <end position="270"/>
    </location>
</feature>
<keyword evidence="3" id="KW-1185">Reference proteome</keyword>
<reference evidence="2 3" key="1">
    <citation type="submission" date="2018-06" db="EMBL/GenBank/DDBJ databases">
        <authorList>
            <consortium name="Pathogen Informatics"/>
            <person name="Doyle S."/>
        </authorList>
    </citation>
    <scope>NUCLEOTIDE SEQUENCE [LARGE SCALE GENOMIC DNA]</scope>
    <source>
        <strain evidence="2 3">NCTC1934</strain>
    </source>
</reference>
<sequence length="303" mass="32030">MSERPIGLVGPGRGRYAELDSHAPQIGDLGPLPPPRLAATATALAGVRADAGMLAGRWVAAVSLAGQSHTARGGSAQDSYGFTVARDGSALVLAVCDGLGQQADTAQIGAELLARLCVSEVAALSGAEVVERGHAALTGAIGQAVATLERLRDTTLGLTARELASTMLLCWLPLHPGGGRDMLLLRVGDCEAFTWSESEGYQVVYPDVDDGPLNIVRHTLPCDDPRPLLEPARWPLPGTGLLILATDGLAGDLFDSPDVRDWLAHRWSRPCGPAWMVDSLRYRRQGSHDDRTAVVVWLEPLSA</sequence>
<dbReference type="InterPro" id="IPR001932">
    <property type="entry name" value="PPM-type_phosphatase-like_dom"/>
</dbReference>
<dbReference type="Gene3D" id="3.60.40.10">
    <property type="entry name" value="PPM-type phosphatase domain"/>
    <property type="match status" value="1"/>
</dbReference>
<organism evidence="2 3">
    <name type="scientific">Nocardia otitidiscaviarum</name>
    <dbReference type="NCBI Taxonomy" id="1823"/>
    <lineage>
        <taxon>Bacteria</taxon>
        <taxon>Bacillati</taxon>
        <taxon>Actinomycetota</taxon>
        <taxon>Actinomycetes</taxon>
        <taxon>Mycobacteriales</taxon>
        <taxon>Nocardiaceae</taxon>
        <taxon>Nocardia</taxon>
    </lineage>
</organism>
<dbReference type="OrthoDB" id="3512300at2"/>
<gene>
    <name evidence="2" type="ORF">NCTC1934_05856</name>
</gene>
<dbReference type="RefSeq" id="WP_147287217.1">
    <property type="nucleotide sequence ID" value="NZ_UGRY01000005.1"/>
</dbReference>